<sequence length="472" mass="53359">MIYVSAALILFFSTVLGQYVRDGSMPSTSASPLSHVATKNAYKPQQTAYNDPPPSCEPIHVNMVSRHGSRYATKDKQVVYMRQVMQDAVDAGLWQLPQSLNWFSDFPDGKWGQLAESGLEEQMAMGARMAHNLHKLFGTGSISVQATEKLRCQQSAQAFLLGLKPDLSRVKTHYDICPLGQTPSWQHSQLRFFDDCEKYQRFKDGDTWETELDIFEAKHMNMTNMAKIMQRMFGKIPTKEGKSRELWLSYQNRSVEILQVVYALCQTQASVSHTASQWCSIFTADGLDTISRLEYAEDLSSYYEKGVIQEPSNMACPLAGDFLNTMLTATNGSSPWQPKPNGRLRGEASEETIASLRFAHAETLMPFVQILEPLNGSLFTPLTAENYDASGERLWRGQRLFPMSSNIQMILYQCETTPEYRVRTLLNEGEVSLNACNGEVYCDWEVVKAFLRKVSCDEDGFVKKCDNRTMCV</sequence>
<gene>
    <name evidence="18" type="ORF">CYMTET_36198</name>
</gene>
<evidence type="ECO:0000256" key="10">
    <source>
        <dbReference type="ARBA" id="ARBA00023180"/>
    </source>
</evidence>
<dbReference type="GO" id="GO:0034417">
    <property type="term" value="F:bisphosphoglycerate 3-phosphatase activity"/>
    <property type="evidence" value="ECO:0007669"/>
    <property type="project" value="UniProtKB-EC"/>
</dbReference>
<evidence type="ECO:0000256" key="15">
    <source>
        <dbReference type="ARBA" id="ARBA00043832"/>
    </source>
</evidence>
<comment type="caution">
    <text evidence="18">The sequence shown here is derived from an EMBL/GenBank/DDBJ whole genome shotgun (WGS) entry which is preliminary data.</text>
</comment>
<evidence type="ECO:0000256" key="12">
    <source>
        <dbReference type="ARBA" id="ARBA00043668"/>
    </source>
</evidence>
<comment type="catalytic activity">
    <reaction evidence="13">
        <text>1D-myo-inositol 1,2,4,5,6-pentakisphosphate + H2O = 1D-myo-inositol 1,2,5,6-tetrakisphosphate + phosphate</text>
        <dbReference type="Rhea" id="RHEA:77115"/>
        <dbReference type="ChEBI" id="CHEBI:15377"/>
        <dbReference type="ChEBI" id="CHEBI:43474"/>
        <dbReference type="ChEBI" id="CHEBI:57798"/>
        <dbReference type="ChEBI" id="CHEBI:195535"/>
        <dbReference type="EC" id="3.1.3.62"/>
    </reaction>
    <physiologicalReaction direction="left-to-right" evidence="13">
        <dbReference type="Rhea" id="RHEA:77116"/>
    </physiologicalReaction>
</comment>
<protein>
    <recommendedName>
        <fullName evidence="5">Multiple inositol polyphosphate phosphatase 1</fullName>
        <ecNumber evidence="4">3.1.3.62</ecNumber>
        <ecNumber evidence="3">3.1.3.80</ecNumber>
    </recommendedName>
    <alternativeName>
        <fullName evidence="11">2,3-bisphosphoglycerate 3-phosphatase</fullName>
    </alternativeName>
</protein>
<dbReference type="EC" id="3.1.3.80" evidence="3"/>
<dbReference type="PANTHER" id="PTHR20963">
    <property type="entry name" value="MULTIPLE INOSITOL POLYPHOSPHATE PHOSPHATASE-RELATED"/>
    <property type="match status" value="1"/>
</dbReference>
<dbReference type="PIRSF" id="PIRSF000894">
    <property type="entry name" value="Acid_phosphatase"/>
    <property type="match status" value="1"/>
</dbReference>
<feature type="disulfide bond" evidence="16">
    <location>
        <begin position="436"/>
        <end position="442"/>
    </location>
</feature>
<feature type="chain" id="PRO_5042231055" description="Multiple inositol polyphosphate phosphatase 1" evidence="17">
    <location>
        <begin position="18"/>
        <end position="472"/>
    </location>
</feature>
<evidence type="ECO:0000256" key="6">
    <source>
        <dbReference type="ARBA" id="ARBA00022475"/>
    </source>
</evidence>
<evidence type="ECO:0000256" key="16">
    <source>
        <dbReference type="PIRSR" id="PIRSR000894-2"/>
    </source>
</evidence>
<evidence type="ECO:0000256" key="3">
    <source>
        <dbReference type="ARBA" id="ARBA00012976"/>
    </source>
</evidence>
<keyword evidence="10" id="KW-0325">Glycoprotein</keyword>
<feature type="signal peptide" evidence="17">
    <location>
        <begin position="1"/>
        <end position="17"/>
    </location>
</feature>
<dbReference type="PANTHER" id="PTHR20963:SF8">
    <property type="entry name" value="MULTIPLE INOSITOL POLYPHOSPHATE PHOSPHATASE 1"/>
    <property type="match status" value="1"/>
</dbReference>
<name>A0AAE0CGE8_9CHLO</name>
<evidence type="ECO:0000256" key="11">
    <source>
        <dbReference type="ARBA" id="ARBA00031642"/>
    </source>
</evidence>
<keyword evidence="8" id="KW-0378">Hydrolase</keyword>
<evidence type="ECO:0000256" key="2">
    <source>
        <dbReference type="ARBA" id="ARBA00008422"/>
    </source>
</evidence>
<keyword evidence="6" id="KW-1003">Cell membrane</keyword>
<dbReference type="InterPro" id="IPR029033">
    <property type="entry name" value="His_PPase_superfam"/>
</dbReference>
<keyword evidence="7 17" id="KW-0732">Signal</keyword>
<evidence type="ECO:0000256" key="8">
    <source>
        <dbReference type="ARBA" id="ARBA00022801"/>
    </source>
</evidence>
<organism evidence="18 19">
    <name type="scientific">Cymbomonas tetramitiformis</name>
    <dbReference type="NCBI Taxonomy" id="36881"/>
    <lineage>
        <taxon>Eukaryota</taxon>
        <taxon>Viridiplantae</taxon>
        <taxon>Chlorophyta</taxon>
        <taxon>Pyramimonadophyceae</taxon>
        <taxon>Pyramimonadales</taxon>
        <taxon>Pyramimonadaceae</taxon>
        <taxon>Cymbomonas</taxon>
    </lineage>
</organism>
<comment type="subcellular location">
    <subcellularLocation>
        <location evidence="1">Cell membrane</location>
    </subcellularLocation>
</comment>
<evidence type="ECO:0000256" key="14">
    <source>
        <dbReference type="ARBA" id="ARBA00043691"/>
    </source>
</evidence>
<dbReference type="InterPro" id="IPR000560">
    <property type="entry name" value="His_Pase_clade-2"/>
</dbReference>
<evidence type="ECO:0000256" key="13">
    <source>
        <dbReference type="ARBA" id="ARBA00043671"/>
    </source>
</evidence>
<evidence type="ECO:0000256" key="5">
    <source>
        <dbReference type="ARBA" id="ARBA00018097"/>
    </source>
</evidence>
<feature type="disulfide bond" evidence="16">
    <location>
        <begin position="196"/>
        <end position="465"/>
    </location>
</feature>
<proteinExistence type="inferred from homology"/>
<dbReference type="GO" id="GO:0003993">
    <property type="term" value="F:acid phosphatase activity"/>
    <property type="evidence" value="ECO:0007669"/>
    <property type="project" value="TreeGrafter"/>
</dbReference>
<evidence type="ECO:0000256" key="4">
    <source>
        <dbReference type="ARBA" id="ARBA00013040"/>
    </source>
</evidence>
<comment type="catalytic activity">
    <reaction evidence="14">
        <text>1D-myo-inositol hexakisphosphate + H2O = 1D-myo-inositol 1,2,4,5,6-pentakisphosphate + phosphate</text>
        <dbReference type="Rhea" id="RHEA:16989"/>
        <dbReference type="ChEBI" id="CHEBI:15377"/>
        <dbReference type="ChEBI" id="CHEBI:43474"/>
        <dbReference type="ChEBI" id="CHEBI:57798"/>
        <dbReference type="ChEBI" id="CHEBI:58130"/>
        <dbReference type="EC" id="3.1.3.62"/>
    </reaction>
    <physiologicalReaction direction="left-to-right" evidence="14">
        <dbReference type="Rhea" id="RHEA:16990"/>
    </physiologicalReaction>
</comment>
<keyword evidence="16" id="KW-1015">Disulfide bond</keyword>
<comment type="similarity">
    <text evidence="2">Belongs to the histidine acid phosphatase family. MINPP1 subfamily.</text>
</comment>
<comment type="catalytic activity">
    <reaction evidence="12">
        <text>1D-myo-inositol 1,2,5,6-tetrakisphosphate + H2O = 1D-myo-inositol 1,2,6-trisphosphate + phosphate</text>
        <dbReference type="Rhea" id="RHEA:77119"/>
        <dbReference type="ChEBI" id="CHEBI:15377"/>
        <dbReference type="ChEBI" id="CHEBI:43474"/>
        <dbReference type="ChEBI" id="CHEBI:195535"/>
        <dbReference type="ChEBI" id="CHEBI:195537"/>
        <dbReference type="EC" id="3.1.3.62"/>
    </reaction>
    <physiologicalReaction direction="left-to-right" evidence="12">
        <dbReference type="Rhea" id="RHEA:77120"/>
    </physiologicalReaction>
</comment>
<accession>A0AAE0CGE8</accession>
<reference evidence="18 19" key="1">
    <citation type="journal article" date="2015" name="Genome Biol. Evol.">
        <title>Comparative Genomics of a Bacterivorous Green Alga Reveals Evolutionary Causalities and Consequences of Phago-Mixotrophic Mode of Nutrition.</title>
        <authorList>
            <person name="Burns J.A."/>
            <person name="Paasch A."/>
            <person name="Narechania A."/>
            <person name="Kim E."/>
        </authorList>
    </citation>
    <scope>NUCLEOTIDE SEQUENCE [LARGE SCALE GENOMIC DNA]</scope>
    <source>
        <strain evidence="18 19">PLY_AMNH</strain>
    </source>
</reference>
<keyword evidence="9" id="KW-0472">Membrane</keyword>
<evidence type="ECO:0000256" key="1">
    <source>
        <dbReference type="ARBA" id="ARBA00004236"/>
    </source>
</evidence>
<evidence type="ECO:0000313" key="18">
    <source>
        <dbReference type="EMBL" id="KAK3254593.1"/>
    </source>
</evidence>
<dbReference type="SUPFAM" id="SSF53254">
    <property type="entry name" value="Phosphoglycerate mutase-like"/>
    <property type="match status" value="1"/>
</dbReference>
<dbReference type="AlphaFoldDB" id="A0AAE0CGE8"/>
<dbReference type="InterPro" id="IPR016274">
    <property type="entry name" value="Histidine_acid_Pase_euk"/>
</dbReference>
<evidence type="ECO:0000313" key="19">
    <source>
        <dbReference type="Proteomes" id="UP001190700"/>
    </source>
</evidence>
<dbReference type="EMBL" id="LGRX02023386">
    <property type="protein sequence ID" value="KAK3254593.1"/>
    <property type="molecule type" value="Genomic_DNA"/>
</dbReference>
<feature type="disulfide bond" evidence="16">
    <location>
        <begin position="265"/>
        <end position="279"/>
    </location>
</feature>
<dbReference type="EC" id="3.1.3.62" evidence="4"/>
<dbReference type="GO" id="GO:0005886">
    <property type="term" value="C:plasma membrane"/>
    <property type="evidence" value="ECO:0007669"/>
    <property type="project" value="UniProtKB-SubCell"/>
</dbReference>
<dbReference type="Proteomes" id="UP001190700">
    <property type="component" value="Unassembled WGS sequence"/>
</dbReference>
<evidence type="ECO:0000256" key="7">
    <source>
        <dbReference type="ARBA" id="ARBA00022729"/>
    </source>
</evidence>
<keyword evidence="19" id="KW-1185">Reference proteome</keyword>
<comment type="catalytic activity">
    <reaction evidence="15">
        <text>(2R)-2,3-bisphosphoglycerate + H2O = (2R)-2-phosphoglycerate + phosphate</text>
        <dbReference type="Rhea" id="RHEA:27381"/>
        <dbReference type="ChEBI" id="CHEBI:15377"/>
        <dbReference type="ChEBI" id="CHEBI:43474"/>
        <dbReference type="ChEBI" id="CHEBI:58248"/>
        <dbReference type="ChEBI" id="CHEBI:58289"/>
        <dbReference type="EC" id="3.1.3.80"/>
    </reaction>
    <physiologicalReaction direction="left-to-right" evidence="15">
        <dbReference type="Rhea" id="RHEA:27382"/>
    </physiologicalReaction>
</comment>
<dbReference type="CDD" id="cd07061">
    <property type="entry name" value="HP_HAP_like"/>
    <property type="match status" value="1"/>
</dbReference>
<dbReference type="Pfam" id="PF00328">
    <property type="entry name" value="His_Phos_2"/>
    <property type="match status" value="1"/>
</dbReference>
<dbReference type="Gene3D" id="3.40.50.1240">
    <property type="entry name" value="Phosphoglycerate mutase-like"/>
    <property type="match status" value="1"/>
</dbReference>
<dbReference type="GO" id="GO:0052745">
    <property type="term" value="F:inositol phosphate phosphatase activity"/>
    <property type="evidence" value="ECO:0007669"/>
    <property type="project" value="TreeGrafter"/>
</dbReference>
<evidence type="ECO:0000256" key="9">
    <source>
        <dbReference type="ARBA" id="ARBA00023136"/>
    </source>
</evidence>
<feature type="disulfide bond" evidence="16">
    <location>
        <begin position="56"/>
        <end position="414"/>
    </location>
</feature>
<evidence type="ECO:0000256" key="17">
    <source>
        <dbReference type="SAM" id="SignalP"/>
    </source>
</evidence>